<proteinExistence type="predicted"/>
<organism evidence="1">
    <name type="scientific">Tetraselmis sp. GSL018</name>
    <dbReference type="NCBI Taxonomy" id="582737"/>
    <lineage>
        <taxon>Eukaryota</taxon>
        <taxon>Viridiplantae</taxon>
        <taxon>Chlorophyta</taxon>
        <taxon>core chlorophytes</taxon>
        <taxon>Chlorodendrophyceae</taxon>
        <taxon>Chlorodendrales</taxon>
        <taxon>Chlorodendraceae</taxon>
        <taxon>Tetraselmis</taxon>
    </lineage>
</organism>
<dbReference type="PANTHER" id="PTHR35690:SF1">
    <property type="entry name" value="OS01G0363500 PROTEIN"/>
    <property type="match status" value="1"/>
</dbReference>
<sequence>MLSVKSLQGGNFSCASIPLGNVTRNRVEARFTAFAPSITGQMIKDCRASSRVNLHRSHVLRRDRFAIYAVQDTSTSEGLEHNVKLLHRAAVDPSADRKEVFDAMMALDKMKLSPDGLGSILSSPGRKWRLVYTAGKEAVRRPEGGAGMYFPLTAVQSWDSEGNIQNGVYLGHLAGLAFSGPYYISGRKLCFNFTKLTLKLGPFKPEFALKSAEETNAEFAEYEKKGGKGHDTPFFLFSYADEKVAVARGRGGGIAMWAAVSPSWQMEAGAM</sequence>
<dbReference type="PANTHER" id="PTHR35690">
    <property type="entry name" value="OS01G0363500 PROTEIN"/>
    <property type="match status" value="1"/>
</dbReference>
<reference evidence="1" key="1">
    <citation type="submission" date="2014-05" db="EMBL/GenBank/DDBJ databases">
        <title>The transcriptome of the halophilic microalga Tetraselmis sp. GSL018 isolated from the Great Salt Lake, Utah.</title>
        <authorList>
            <person name="Jinkerson R.E."/>
            <person name="D'Adamo S."/>
            <person name="Posewitz M.C."/>
        </authorList>
    </citation>
    <scope>NUCLEOTIDE SEQUENCE</scope>
    <source>
        <strain evidence="1">GSL018</strain>
    </source>
</reference>
<accession>A0A061QXR4</accession>
<gene>
    <name evidence="1" type="ORF">TSPGSL018_18191</name>
</gene>
<evidence type="ECO:0000313" key="1">
    <source>
        <dbReference type="EMBL" id="JAC64498.1"/>
    </source>
</evidence>
<protein>
    <submittedName>
        <fullName evidence="1">Uncharacterized protein</fullName>
    </submittedName>
</protein>
<dbReference type="AlphaFoldDB" id="A0A061QXR4"/>
<dbReference type="EMBL" id="GBEZ01022339">
    <property type="protein sequence ID" value="JAC64498.1"/>
    <property type="molecule type" value="Transcribed_RNA"/>
</dbReference>
<name>A0A061QXR4_9CHLO</name>